<proteinExistence type="predicted"/>
<accession>A0A4Y2JZY1</accession>
<dbReference type="OrthoDB" id="6781249at2759"/>
<comment type="caution">
    <text evidence="1">The sequence shown here is derived from an EMBL/GenBank/DDBJ whole genome shotgun (WGS) entry which is preliminary data.</text>
</comment>
<organism evidence="1 2">
    <name type="scientific">Araneus ventricosus</name>
    <name type="common">Orbweaver spider</name>
    <name type="synonym">Epeira ventricosa</name>
    <dbReference type="NCBI Taxonomy" id="182803"/>
    <lineage>
        <taxon>Eukaryota</taxon>
        <taxon>Metazoa</taxon>
        <taxon>Ecdysozoa</taxon>
        <taxon>Arthropoda</taxon>
        <taxon>Chelicerata</taxon>
        <taxon>Arachnida</taxon>
        <taxon>Araneae</taxon>
        <taxon>Araneomorphae</taxon>
        <taxon>Entelegynae</taxon>
        <taxon>Araneoidea</taxon>
        <taxon>Araneidae</taxon>
        <taxon>Araneus</taxon>
    </lineage>
</organism>
<dbReference type="EMBL" id="BGPR01003997">
    <property type="protein sequence ID" value="GBM94756.1"/>
    <property type="molecule type" value="Genomic_DNA"/>
</dbReference>
<dbReference type="Proteomes" id="UP000499080">
    <property type="component" value="Unassembled WGS sequence"/>
</dbReference>
<keyword evidence="2" id="KW-1185">Reference proteome</keyword>
<protein>
    <submittedName>
        <fullName evidence="1">Uncharacterized protein</fullName>
    </submittedName>
</protein>
<dbReference type="AlphaFoldDB" id="A0A4Y2JZY1"/>
<evidence type="ECO:0000313" key="1">
    <source>
        <dbReference type="EMBL" id="GBM94756.1"/>
    </source>
</evidence>
<evidence type="ECO:0000313" key="2">
    <source>
        <dbReference type="Proteomes" id="UP000499080"/>
    </source>
</evidence>
<sequence length="104" mass="11819">MHSVAAILHQIFIEKAKHYSCIVQKSTKPDKNMTSFITPHQHQVVSHKPVRRCSYYVAVADEHNLNNSRYATFLKSSTKISADLSSVPPTKGAAEQHTFLLWRL</sequence>
<reference evidence="1 2" key="1">
    <citation type="journal article" date="2019" name="Sci. Rep.">
        <title>Orb-weaving spider Araneus ventricosus genome elucidates the spidroin gene catalogue.</title>
        <authorList>
            <person name="Kono N."/>
            <person name="Nakamura H."/>
            <person name="Ohtoshi R."/>
            <person name="Moran D.A.P."/>
            <person name="Shinohara A."/>
            <person name="Yoshida Y."/>
            <person name="Fujiwara M."/>
            <person name="Mori M."/>
            <person name="Tomita M."/>
            <person name="Arakawa K."/>
        </authorList>
    </citation>
    <scope>NUCLEOTIDE SEQUENCE [LARGE SCALE GENOMIC DNA]</scope>
</reference>
<gene>
    <name evidence="1" type="ORF">AVEN_66049_1</name>
</gene>
<name>A0A4Y2JZY1_ARAVE</name>